<dbReference type="SMART" id="SM00278">
    <property type="entry name" value="HhH1"/>
    <property type="match status" value="3"/>
</dbReference>
<dbReference type="InterPro" id="IPR003583">
    <property type="entry name" value="Hlx-hairpin-Hlx_DNA-bd_motif"/>
</dbReference>
<keyword evidence="2" id="KW-0540">Nuclease</keyword>
<dbReference type="GO" id="GO:0003677">
    <property type="term" value="F:DNA binding"/>
    <property type="evidence" value="ECO:0007669"/>
    <property type="project" value="InterPro"/>
</dbReference>
<dbReference type="GO" id="GO:0005886">
    <property type="term" value="C:plasma membrane"/>
    <property type="evidence" value="ECO:0007669"/>
    <property type="project" value="TreeGrafter"/>
</dbReference>
<dbReference type="OrthoDB" id="6237065at2759"/>
<dbReference type="Proteomes" id="UP000326759">
    <property type="component" value="Unassembled WGS sequence"/>
</dbReference>
<gene>
    <name evidence="2" type="primary">eepd1</name>
    <name evidence="2" type="ORF">Anas_03230</name>
</gene>
<dbReference type="AlphaFoldDB" id="A0A5N5SVU4"/>
<evidence type="ECO:0000313" key="2">
    <source>
        <dbReference type="EMBL" id="KAB7498343.1"/>
    </source>
</evidence>
<dbReference type="NCBIfam" id="TIGR00426">
    <property type="entry name" value="competence protein ComEA helix-hairpin-helix repeat region"/>
    <property type="match status" value="1"/>
</dbReference>
<sequence>GTFVNINIATEEELMTLDGVSRQLAKNIVEYRNTIGGFKRIEDLVLVSGVGASVLQSIKNDITIKKYPSHSSSRTQSFDSIPSCESLRSQRSSQSISGGRSIKSSPIKVINVNKATIFDLMNVRGMSQELAANIVHYRTKKGNFKSIDEMVKVRGINSRVLSLLRVYLTCDDAVPSSPVNSDSMSVSSCGKPPLPPPRFVGHRRTHSAPLQANDDLVLVQPLEIEQINSHRFSSEFSADLFELLSLRLV</sequence>
<feature type="domain" description="Helix-hairpin-helix DNA-binding motif class 1" evidence="1">
    <location>
        <begin position="42"/>
        <end position="61"/>
    </location>
</feature>
<organism evidence="2 3">
    <name type="scientific">Armadillidium nasatum</name>
    <dbReference type="NCBI Taxonomy" id="96803"/>
    <lineage>
        <taxon>Eukaryota</taxon>
        <taxon>Metazoa</taxon>
        <taxon>Ecdysozoa</taxon>
        <taxon>Arthropoda</taxon>
        <taxon>Crustacea</taxon>
        <taxon>Multicrustacea</taxon>
        <taxon>Malacostraca</taxon>
        <taxon>Eumalacostraca</taxon>
        <taxon>Peracarida</taxon>
        <taxon>Isopoda</taxon>
        <taxon>Oniscidea</taxon>
        <taxon>Crinocheta</taxon>
        <taxon>Armadillidiidae</taxon>
        <taxon>Armadillidium</taxon>
    </lineage>
</organism>
<dbReference type="Pfam" id="PF12836">
    <property type="entry name" value="HHH_3"/>
    <property type="match status" value="2"/>
</dbReference>
<dbReference type="Gene3D" id="1.10.150.280">
    <property type="entry name" value="AF1531-like domain"/>
    <property type="match status" value="1"/>
</dbReference>
<reference evidence="2 3" key="1">
    <citation type="journal article" date="2019" name="PLoS Biol.">
        <title>Sex chromosomes control vertical transmission of feminizing Wolbachia symbionts in an isopod.</title>
        <authorList>
            <person name="Becking T."/>
            <person name="Chebbi M.A."/>
            <person name="Giraud I."/>
            <person name="Moumen B."/>
            <person name="Laverre T."/>
            <person name="Caubet Y."/>
            <person name="Peccoud J."/>
            <person name="Gilbert C."/>
            <person name="Cordaux R."/>
        </authorList>
    </citation>
    <scope>NUCLEOTIDE SEQUENCE [LARGE SCALE GENOMIC DNA]</scope>
    <source>
        <strain evidence="2">ANa2</strain>
        <tissue evidence="2">Whole body excluding digestive tract and cuticle</tissue>
    </source>
</reference>
<dbReference type="PANTHER" id="PTHR21180:SF32">
    <property type="entry name" value="ENDONUCLEASE_EXONUCLEASE_PHOSPHATASE FAMILY DOMAIN-CONTAINING PROTEIN 1"/>
    <property type="match status" value="1"/>
</dbReference>
<dbReference type="Gene3D" id="1.10.150.320">
    <property type="entry name" value="Photosystem II 12 kDa extrinsic protein"/>
    <property type="match status" value="1"/>
</dbReference>
<keyword evidence="2" id="KW-0255">Endonuclease</keyword>
<feature type="domain" description="Helix-hairpin-helix DNA-binding motif class 1" evidence="1">
    <location>
        <begin position="118"/>
        <end position="137"/>
    </location>
</feature>
<evidence type="ECO:0000259" key="1">
    <source>
        <dbReference type="SMART" id="SM00278"/>
    </source>
</evidence>
<dbReference type="GO" id="GO:0004519">
    <property type="term" value="F:endonuclease activity"/>
    <property type="evidence" value="ECO:0007669"/>
    <property type="project" value="UniProtKB-KW"/>
</dbReference>
<dbReference type="EMBL" id="SEYY01019355">
    <property type="protein sequence ID" value="KAB7498343.1"/>
    <property type="molecule type" value="Genomic_DNA"/>
</dbReference>
<dbReference type="GO" id="GO:0006281">
    <property type="term" value="P:DNA repair"/>
    <property type="evidence" value="ECO:0007669"/>
    <property type="project" value="InterPro"/>
</dbReference>
<keyword evidence="3" id="KW-1185">Reference proteome</keyword>
<keyword evidence="2" id="KW-0378">Hydrolase</keyword>
<dbReference type="InterPro" id="IPR051675">
    <property type="entry name" value="Endo/Exo/Phosphatase_dom_1"/>
</dbReference>
<dbReference type="InterPro" id="IPR004509">
    <property type="entry name" value="Competence_ComEA_HhH"/>
</dbReference>
<keyword evidence="2" id="KW-0269">Exonuclease</keyword>
<comment type="caution">
    <text evidence="2">The sequence shown here is derived from an EMBL/GenBank/DDBJ whole genome shotgun (WGS) entry which is preliminary data.</text>
</comment>
<name>A0A5N5SVU4_9CRUS</name>
<feature type="non-terminal residue" evidence="2">
    <location>
        <position position="1"/>
    </location>
</feature>
<feature type="domain" description="Helix-hairpin-helix DNA-binding motif class 1" evidence="1">
    <location>
        <begin position="12"/>
        <end position="31"/>
    </location>
</feature>
<proteinExistence type="predicted"/>
<dbReference type="SUPFAM" id="SSF47781">
    <property type="entry name" value="RuvA domain 2-like"/>
    <property type="match status" value="2"/>
</dbReference>
<dbReference type="GO" id="GO:0004527">
    <property type="term" value="F:exonuclease activity"/>
    <property type="evidence" value="ECO:0007669"/>
    <property type="project" value="UniProtKB-KW"/>
</dbReference>
<accession>A0A5N5SVU4</accession>
<protein>
    <submittedName>
        <fullName evidence="2">Endonuclease/exonuclease/phosphatase family domain-containing protein 1</fullName>
    </submittedName>
</protein>
<dbReference type="InterPro" id="IPR010994">
    <property type="entry name" value="RuvA_2-like"/>
</dbReference>
<dbReference type="PANTHER" id="PTHR21180">
    <property type="entry name" value="ENDONUCLEASE/EXONUCLEASE/PHOSPHATASE FAMILY DOMAIN-CONTAINING PROTEIN 1"/>
    <property type="match status" value="1"/>
</dbReference>
<evidence type="ECO:0000313" key="3">
    <source>
        <dbReference type="Proteomes" id="UP000326759"/>
    </source>
</evidence>